<protein>
    <submittedName>
        <fullName evidence="2">Uncharacterized protein</fullName>
    </submittedName>
</protein>
<sequence length="67" mass="7682">MSARQTDSQSKRLSTIQRTHGNYESPHYKNKTTRQNKKIMFKDKIGFEQNSNSDMQDSGATVGYVNP</sequence>
<proteinExistence type="predicted"/>
<dbReference type="EMBL" id="GBRH01237141">
    <property type="protein sequence ID" value="JAD60754.1"/>
    <property type="molecule type" value="Transcribed_RNA"/>
</dbReference>
<accession>A0A0A9B9V8</accession>
<feature type="compositionally biased region" description="Basic residues" evidence="1">
    <location>
        <begin position="28"/>
        <end position="39"/>
    </location>
</feature>
<reference evidence="2" key="2">
    <citation type="journal article" date="2015" name="Data Brief">
        <title>Shoot transcriptome of the giant reed, Arundo donax.</title>
        <authorList>
            <person name="Barrero R.A."/>
            <person name="Guerrero F.D."/>
            <person name="Moolhuijzen P."/>
            <person name="Goolsby J.A."/>
            <person name="Tidwell J."/>
            <person name="Bellgard S.E."/>
            <person name="Bellgard M.I."/>
        </authorList>
    </citation>
    <scope>NUCLEOTIDE SEQUENCE</scope>
    <source>
        <tissue evidence="2">Shoot tissue taken approximately 20 cm above the soil surface</tissue>
    </source>
</reference>
<reference evidence="2" key="1">
    <citation type="submission" date="2014-09" db="EMBL/GenBank/DDBJ databases">
        <authorList>
            <person name="Magalhaes I.L.F."/>
            <person name="Oliveira U."/>
            <person name="Santos F.R."/>
            <person name="Vidigal T.H.D.A."/>
            <person name="Brescovit A.D."/>
            <person name="Santos A.J."/>
        </authorList>
    </citation>
    <scope>NUCLEOTIDE SEQUENCE</scope>
    <source>
        <tissue evidence="2">Shoot tissue taken approximately 20 cm above the soil surface</tissue>
    </source>
</reference>
<evidence type="ECO:0000256" key="1">
    <source>
        <dbReference type="SAM" id="MobiDB-lite"/>
    </source>
</evidence>
<feature type="compositionally biased region" description="Polar residues" evidence="1">
    <location>
        <begin position="48"/>
        <end position="59"/>
    </location>
</feature>
<organism evidence="2">
    <name type="scientific">Arundo donax</name>
    <name type="common">Giant reed</name>
    <name type="synonym">Donax arundinaceus</name>
    <dbReference type="NCBI Taxonomy" id="35708"/>
    <lineage>
        <taxon>Eukaryota</taxon>
        <taxon>Viridiplantae</taxon>
        <taxon>Streptophyta</taxon>
        <taxon>Embryophyta</taxon>
        <taxon>Tracheophyta</taxon>
        <taxon>Spermatophyta</taxon>
        <taxon>Magnoliopsida</taxon>
        <taxon>Liliopsida</taxon>
        <taxon>Poales</taxon>
        <taxon>Poaceae</taxon>
        <taxon>PACMAD clade</taxon>
        <taxon>Arundinoideae</taxon>
        <taxon>Arundineae</taxon>
        <taxon>Arundo</taxon>
    </lineage>
</organism>
<evidence type="ECO:0000313" key="2">
    <source>
        <dbReference type="EMBL" id="JAD60754.1"/>
    </source>
</evidence>
<dbReference type="AlphaFoldDB" id="A0A0A9B9V8"/>
<feature type="region of interest" description="Disordered" evidence="1">
    <location>
        <begin position="1"/>
        <end position="67"/>
    </location>
</feature>
<feature type="compositionally biased region" description="Polar residues" evidence="1">
    <location>
        <begin position="1"/>
        <end position="22"/>
    </location>
</feature>
<name>A0A0A9B9V8_ARUDO</name>